<organism evidence="1 2">
    <name type="scientific">Candidatus Giovannonibacteria bacterium RIFCSPLOWO2_12_FULL_44_15</name>
    <dbReference type="NCBI Taxonomy" id="1798364"/>
    <lineage>
        <taxon>Bacteria</taxon>
        <taxon>Candidatus Giovannoniibacteriota</taxon>
    </lineage>
</organism>
<gene>
    <name evidence="1" type="ORF">A3G54_01510</name>
</gene>
<comment type="caution">
    <text evidence="1">The sequence shown here is derived from an EMBL/GenBank/DDBJ whole genome shotgun (WGS) entry which is preliminary data.</text>
</comment>
<protein>
    <submittedName>
        <fullName evidence="1">Uncharacterized protein</fullName>
    </submittedName>
</protein>
<sequence>MREYLISEGVPKSRIFGGEGVEIFSEAKNTVALIERRFPDCKAFEIVSSDWYFLPGWKIWSHAASESGLEIETIEVFDTGASKREHTICSAASWFGYPSSSV</sequence>
<name>A0A1F5XZF6_9BACT</name>
<evidence type="ECO:0000313" key="1">
    <source>
        <dbReference type="EMBL" id="OGF93263.1"/>
    </source>
</evidence>
<evidence type="ECO:0000313" key="2">
    <source>
        <dbReference type="Proteomes" id="UP000178894"/>
    </source>
</evidence>
<dbReference type="STRING" id="1798364.A3G54_01510"/>
<dbReference type="EMBL" id="MFIQ01000026">
    <property type="protein sequence ID" value="OGF93263.1"/>
    <property type="molecule type" value="Genomic_DNA"/>
</dbReference>
<accession>A0A1F5XZF6</accession>
<proteinExistence type="predicted"/>
<reference evidence="1 2" key="1">
    <citation type="journal article" date="2016" name="Nat. Commun.">
        <title>Thousands of microbial genomes shed light on interconnected biogeochemical processes in an aquifer system.</title>
        <authorList>
            <person name="Anantharaman K."/>
            <person name="Brown C.T."/>
            <person name="Hug L.A."/>
            <person name="Sharon I."/>
            <person name="Castelle C.J."/>
            <person name="Probst A.J."/>
            <person name="Thomas B.C."/>
            <person name="Singh A."/>
            <person name="Wilkins M.J."/>
            <person name="Karaoz U."/>
            <person name="Brodie E.L."/>
            <person name="Williams K.H."/>
            <person name="Hubbard S.S."/>
            <person name="Banfield J.F."/>
        </authorList>
    </citation>
    <scope>NUCLEOTIDE SEQUENCE [LARGE SCALE GENOMIC DNA]</scope>
</reference>
<dbReference type="AlphaFoldDB" id="A0A1F5XZF6"/>
<dbReference type="Proteomes" id="UP000178894">
    <property type="component" value="Unassembled WGS sequence"/>
</dbReference>